<gene>
    <name evidence="4" type="ORF">COV72_07930</name>
</gene>
<dbReference type="SUPFAM" id="SSF48452">
    <property type="entry name" value="TPR-like"/>
    <property type="match status" value="1"/>
</dbReference>
<evidence type="ECO:0000313" key="4">
    <source>
        <dbReference type="EMBL" id="PIQ88546.1"/>
    </source>
</evidence>
<keyword evidence="1" id="KW-1133">Transmembrane helix</keyword>
<keyword evidence="1" id="KW-0472">Membrane</keyword>
<sequence length="795" mass="91381">MRTKRLIMWLAGILIGVFLAYFITPPEYYAKLGSAFKRIAVEKYRKQKTASSRLKLAKLYIDLGEYDASYEILSALDTQESKRITAILLFKSSKFTEALSEFEKIGEYPDGEYLYYYALTCEKHNLYDKAEQLYNKITDSEFKNKAFERLSSLRHSVYENADSYILDMIKNSPGQDEYPEAGALILSIKEEQEISENNTSVYAVHMIIKVLNDRGKEDFSEVLLGYDSTYEKVELEFARTIKPDGTAVQVGDKNIRDVSRYLNFPLYSNARVKIISMPEVAPGAIIEYKAKIYSSKLVAERHFSTNYFLQESDPVLFSSFKLVVPPGRKLNSKILNSQYNRQGIDITPQVKNEDGKLVYFLQVENVEQIIPEPLMPPKAEVDTAFLISSFNSWDEIFSWWSPLYKDKIVADEYIKAKVEELTAEEDSSLDKARAIYNFCAQEIRYVAVEYGQAGYEPHKASEVFLNKYGDCKDQAILLVTMLRYAGLEAYPVLIGTKGTIALMEDFPMMPFNHAIAVLKINDEFTPPFPATEKTTGQERAGFIFLDPTAETVPLGDLPLSDQGRKVLVFLNDEYRIMETPDFGSEHNRVQFDTYIKINNDESISARRSVKSSGVFEQGQRYWLIYSLPSIIEEGIRNRVQEFSPNGRLIDYKVENARDLNKQVIFNYSFSGDDFLIKAGKARVVPAVWNSVDVSSVVKDERIYPLDLASLNKIIDNLELELPESYRFKYVPESVRIDNQWLTYSLEYALEGNTLKCTSEQIIKKEYIFSQEYAEYKNFLENLARRLNQAIIIELR</sequence>
<dbReference type="InterPro" id="IPR024618">
    <property type="entry name" value="DUF3857"/>
</dbReference>
<dbReference type="AlphaFoldDB" id="A0A2H0LW09"/>
<protein>
    <recommendedName>
        <fullName evidence="6">Transglutaminase-like domain-containing protein</fullName>
    </recommendedName>
</protein>
<dbReference type="SUPFAM" id="SSF54001">
    <property type="entry name" value="Cysteine proteinases"/>
    <property type="match status" value="1"/>
</dbReference>
<dbReference type="Gene3D" id="2.60.40.3140">
    <property type="match status" value="1"/>
</dbReference>
<evidence type="ECO:0000313" key="5">
    <source>
        <dbReference type="Proteomes" id="UP000229641"/>
    </source>
</evidence>
<dbReference type="InterPro" id="IPR002931">
    <property type="entry name" value="Transglutaminase-like"/>
</dbReference>
<evidence type="ECO:0000256" key="1">
    <source>
        <dbReference type="SAM" id="Phobius"/>
    </source>
</evidence>
<evidence type="ECO:0000259" key="3">
    <source>
        <dbReference type="Pfam" id="PF12969"/>
    </source>
</evidence>
<dbReference type="Pfam" id="PF01841">
    <property type="entry name" value="Transglut_core"/>
    <property type="match status" value="1"/>
</dbReference>
<dbReference type="InterPro" id="IPR011990">
    <property type="entry name" value="TPR-like_helical_dom_sf"/>
</dbReference>
<accession>A0A2H0LW09</accession>
<dbReference type="Gene3D" id="3.10.620.30">
    <property type="match status" value="1"/>
</dbReference>
<organism evidence="4 5">
    <name type="scientific">Candidatus Ghiorseimicrobium undicola</name>
    <dbReference type="NCBI Taxonomy" id="1974746"/>
    <lineage>
        <taxon>Bacteria</taxon>
        <taxon>Pseudomonadati</taxon>
        <taxon>Candidatus Omnitrophota</taxon>
        <taxon>Candidatus Ghiorseimicrobium</taxon>
    </lineage>
</organism>
<proteinExistence type="predicted"/>
<name>A0A2H0LW09_9BACT</name>
<comment type="caution">
    <text evidence="4">The sequence shown here is derived from an EMBL/GenBank/DDBJ whole genome shotgun (WGS) entry which is preliminary data.</text>
</comment>
<feature type="domain" description="DUF3857" evidence="3">
    <location>
        <begin position="197"/>
        <end position="366"/>
    </location>
</feature>
<dbReference type="InterPro" id="IPR038765">
    <property type="entry name" value="Papain-like_cys_pep_sf"/>
</dbReference>
<evidence type="ECO:0000259" key="2">
    <source>
        <dbReference type="Pfam" id="PF01841"/>
    </source>
</evidence>
<keyword evidence="1" id="KW-0812">Transmembrane</keyword>
<dbReference type="EMBL" id="PCWA01000097">
    <property type="protein sequence ID" value="PIQ88546.1"/>
    <property type="molecule type" value="Genomic_DNA"/>
</dbReference>
<feature type="domain" description="Transglutaminase-like" evidence="2">
    <location>
        <begin position="417"/>
        <end position="490"/>
    </location>
</feature>
<dbReference type="Proteomes" id="UP000229641">
    <property type="component" value="Unassembled WGS sequence"/>
</dbReference>
<dbReference type="Gene3D" id="2.60.120.1130">
    <property type="match status" value="1"/>
</dbReference>
<feature type="transmembrane region" description="Helical" evidence="1">
    <location>
        <begin position="7"/>
        <end position="24"/>
    </location>
</feature>
<evidence type="ECO:0008006" key="6">
    <source>
        <dbReference type="Google" id="ProtNLM"/>
    </source>
</evidence>
<dbReference type="Pfam" id="PF12969">
    <property type="entry name" value="DUF3857"/>
    <property type="match status" value="1"/>
</dbReference>
<reference evidence="4 5" key="1">
    <citation type="submission" date="2017-09" db="EMBL/GenBank/DDBJ databases">
        <title>Depth-based differentiation of microbial function through sediment-hosted aquifers and enrichment of novel symbionts in the deep terrestrial subsurface.</title>
        <authorList>
            <person name="Probst A.J."/>
            <person name="Ladd B."/>
            <person name="Jarett J.K."/>
            <person name="Geller-Mcgrath D.E."/>
            <person name="Sieber C.M."/>
            <person name="Emerson J.B."/>
            <person name="Anantharaman K."/>
            <person name="Thomas B.C."/>
            <person name="Malmstrom R."/>
            <person name="Stieglmeier M."/>
            <person name="Klingl A."/>
            <person name="Woyke T."/>
            <person name="Ryan C.M."/>
            <person name="Banfield J.F."/>
        </authorList>
    </citation>
    <scope>NUCLEOTIDE SEQUENCE [LARGE SCALE GENOMIC DNA]</scope>
    <source>
        <strain evidence="4">CG11_big_fil_rev_8_21_14_0_20_42_13</strain>
    </source>
</reference>